<protein>
    <submittedName>
        <fullName evidence="1">Uncharacterized protein</fullName>
    </submittedName>
</protein>
<dbReference type="EMBL" id="CADCTU010000777">
    <property type="protein sequence ID" value="CAA9352745.1"/>
    <property type="molecule type" value="Genomic_DNA"/>
</dbReference>
<gene>
    <name evidence="1" type="ORF">AVDCRST_MAG11-3617</name>
</gene>
<name>A0A6J4M8T3_9BACT</name>
<sequence length="97" mass="10331">MAARALPLGVPVTVLDEPALATLFRDAPDGWRALFRRYPGASGVAELSHPLPVAADTAVVHVARQCGDKCASVFRVRVARGADGRWRTVAVDPLGDR</sequence>
<reference evidence="1" key="1">
    <citation type="submission" date="2020-02" db="EMBL/GenBank/DDBJ databases">
        <authorList>
            <person name="Meier V. D."/>
        </authorList>
    </citation>
    <scope>NUCLEOTIDE SEQUENCE</scope>
    <source>
        <strain evidence="1">AVDCRST_MAG11</strain>
    </source>
</reference>
<proteinExistence type="predicted"/>
<dbReference type="AlphaFoldDB" id="A0A6J4M8T3"/>
<organism evidence="1">
    <name type="scientific">uncultured Gemmatimonadaceae bacterium</name>
    <dbReference type="NCBI Taxonomy" id="246130"/>
    <lineage>
        <taxon>Bacteria</taxon>
        <taxon>Pseudomonadati</taxon>
        <taxon>Gemmatimonadota</taxon>
        <taxon>Gemmatimonadia</taxon>
        <taxon>Gemmatimonadales</taxon>
        <taxon>Gemmatimonadaceae</taxon>
        <taxon>environmental samples</taxon>
    </lineage>
</organism>
<evidence type="ECO:0000313" key="1">
    <source>
        <dbReference type="EMBL" id="CAA9352745.1"/>
    </source>
</evidence>
<accession>A0A6J4M8T3</accession>